<dbReference type="Gene3D" id="1.10.720.30">
    <property type="entry name" value="SAP domain"/>
    <property type="match status" value="1"/>
</dbReference>
<dbReference type="OrthoDB" id="44969at2759"/>
<reference evidence="2 3" key="1">
    <citation type="submission" date="2016-09" db="EMBL/GenBank/DDBJ databases">
        <title>Extensive genetic diversity and differential bi-allelic expression allows diatom success in the polar Southern Ocean.</title>
        <authorList>
            <consortium name="DOE Joint Genome Institute"/>
            <person name="Mock T."/>
            <person name="Otillar R.P."/>
            <person name="Strauss J."/>
            <person name="Dupont C."/>
            <person name="Frickenhaus S."/>
            <person name="Maumus F."/>
            <person name="Mcmullan M."/>
            <person name="Sanges R."/>
            <person name="Schmutz J."/>
            <person name="Toseland A."/>
            <person name="Valas R."/>
            <person name="Veluchamy A."/>
            <person name="Ward B.J."/>
            <person name="Allen A."/>
            <person name="Barry K."/>
            <person name="Falciatore A."/>
            <person name="Ferrante M."/>
            <person name="Fortunato A.E."/>
            <person name="Gloeckner G."/>
            <person name="Gruber A."/>
            <person name="Hipkin R."/>
            <person name="Janech M."/>
            <person name="Kroth P."/>
            <person name="Leese F."/>
            <person name="Lindquist E."/>
            <person name="Lyon B.R."/>
            <person name="Martin J."/>
            <person name="Mayer C."/>
            <person name="Parker M."/>
            <person name="Quesneville H."/>
            <person name="Raymond J."/>
            <person name="Uhlig C."/>
            <person name="Valentin K.U."/>
            <person name="Worden A.Z."/>
            <person name="Armbrust E.V."/>
            <person name="Bowler C."/>
            <person name="Green B."/>
            <person name="Moulton V."/>
            <person name="Van Oosterhout C."/>
            <person name="Grigoriev I."/>
        </authorList>
    </citation>
    <scope>NUCLEOTIDE SEQUENCE [LARGE SCALE GENOMIC DNA]</scope>
    <source>
        <strain evidence="2 3">CCMP1102</strain>
    </source>
</reference>
<name>A0A1E7ES79_9STRA</name>
<evidence type="ECO:0008006" key="4">
    <source>
        <dbReference type="Google" id="ProtNLM"/>
    </source>
</evidence>
<feature type="compositionally biased region" description="Low complexity" evidence="1">
    <location>
        <begin position="498"/>
        <end position="517"/>
    </location>
</feature>
<dbReference type="EMBL" id="KV784379">
    <property type="protein sequence ID" value="OEU08705.1"/>
    <property type="molecule type" value="Genomic_DNA"/>
</dbReference>
<feature type="region of interest" description="Disordered" evidence="1">
    <location>
        <begin position="301"/>
        <end position="322"/>
    </location>
</feature>
<dbReference type="InterPro" id="IPR036361">
    <property type="entry name" value="SAP_dom_sf"/>
</dbReference>
<dbReference type="Gene3D" id="2.40.70.10">
    <property type="entry name" value="Acid Proteases"/>
    <property type="match status" value="2"/>
</dbReference>
<feature type="compositionally biased region" description="Low complexity" evidence="1">
    <location>
        <begin position="524"/>
        <end position="539"/>
    </location>
</feature>
<dbReference type="Proteomes" id="UP000095751">
    <property type="component" value="Unassembled WGS sequence"/>
</dbReference>
<feature type="region of interest" description="Disordered" evidence="1">
    <location>
        <begin position="498"/>
        <end position="555"/>
    </location>
</feature>
<organism evidence="2 3">
    <name type="scientific">Fragilariopsis cylindrus CCMP1102</name>
    <dbReference type="NCBI Taxonomy" id="635003"/>
    <lineage>
        <taxon>Eukaryota</taxon>
        <taxon>Sar</taxon>
        <taxon>Stramenopiles</taxon>
        <taxon>Ochrophyta</taxon>
        <taxon>Bacillariophyta</taxon>
        <taxon>Bacillariophyceae</taxon>
        <taxon>Bacillariophycidae</taxon>
        <taxon>Bacillariales</taxon>
        <taxon>Bacillariaceae</taxon>
        <taxon>Fragilariopsis</taxon>
    </lineage>
</organism>
<sequence>MTARIIVKAWGMSSLLIIGYLLAVTTVSVVSAFSSTKTMKFERHRPSFLLKRRDSGCLLSSTMGSDDDLLETIRSMRVKELKMELTERKISISDVFDKEELVKRLFESRLASPTTIIQQHNDNDDNRDIIRADISFASVETGRSIPGTSLNSGETIRIDAKGTPYPTITIHVLDNDQGGGKGFDLTLLLDTACSGFVLRPSTVQKYNMNSYSSSASTMIGAGGTAGSIAGGLTQINSFTISGDTKSNVITYNYNGRQQPFPVAVQDIGALPTSLDGIIGLSFMNQFACTEIDIDNSKVTFYKKEPPPPIPKQNDDSSSRHHHHDIIAEGNLSPTRLGIWTVDTMVDGRGPIKMLVDTGATSTFINWKGVEKGLDLSRNSFLVKELNQRTGAMGSDNIAMDLTHRIDVENNINFVNRDRRGEGGQKYIGLCSSTSMTTQQQQSSLLSIDICDIAILDSPQLSSDRVVGILGMDFFLKCSMIRMNFNGVFPKITLFRKNNNNSNNNKTNNNPTTPTPTSAEEKETATTTTIDTDTNTNTVATKEKENTTKKRKKRPD</sequence>
<dbReference type="AlphaFoldDB" id="A0A1E7ES79"/>
<evidence type="ECO:0000313" key="3">
    <source>
        <dbReference type="Proteomes" id="UP000095751"/>
    </source>
</evidence>
<protein>
    <recommendedName>
        <fullName evidence="4">Peptidase A2 domain-containing protein</fullName>
    </recommendedName>
</protein>
<evidence type="ECO:0000313" key="2">
    <source>
        <dbReference type="EMBL" id="OEU08705.1"/>
    </source>
</evidence>
<dbReference type="KEGG" id="fcy:FRACYDRAFT_249605"/>
<accession>A0A1E7ES79</accession>
<evidence type="ECO:0000256" key="1">
    <source>
        <dbReference type="SAM" id="MobiDB-lite"/>
    </source>
</evidence>
<dbReference type="InterPro" id="IPR021109">
    <property type="entry name" value="Peptidase_aspartic_dom_sf"/>
</dbReference>
<dbReference type="InParanoid" id="A0A1E7ES79"/>
<keyword evidence="3" id="KW-1185">Reference proteome</keyword>
<gene>
    <name evidence="2" type="ORF">FRACYDRAFT_249605</name>
</gene>
<proteinExistence type="predicted"/>